<keyword evidence="2" id="KW-1185">Reference proteome</keyword>
<dbReference type="Proteomes" id="UP001488805">
    <property type="component" value="Unassembled WGS sequence"/>
</dbReference>
<organism evidence="1 2">
    <name type="scientific">Zoarces viviparus</name>
    <name type="common">Viviparous eelpout</name>
    <name type="synonym">Blennius viviparus</name>
    <dbReference type="NCBI Taxonomy" id="48416"/>
    <lineage>
        <taxon>Eukaryota</taxon>
        <taxon>Metazoa</taxon>
        <taxon>Chordata</taxon>
        <taxon>Craniata</taxon>
        <taxon>Vertebrata</taxon>
        <taxon>Euteleostomi</taxon>
        <taxon>Actinopterygii</taxon>
        <taxon>Neopterygii</taxon>
        <taxon>Teleostei</taxon>
        <taxon>Neoteleostei</taxon>
        <taxon>Acanthomorphata</taxon>
        <taxon>Eupercaria</taxon>
        <taxon>Perciformes</taxon>
        <taxon>Cottioidei</taxon>
        <taxon>Zoarcales</taxon>
        <taxon>Zoarcidae</taxon>
        <taxon>Zoarcinae</taxon>
        <taxon>Zoarces</taxon>
    </lineage>
</organism>
<dbReference type="AlphaFoldDB" id="A0AAW1G314"/>
<name>A0AAW1G314_ZOAVI</name>
<reference evidence="1 2" key="1">
    <citation type="journal article" date="2024" name="Genome Biol. Evol.">
        <title>Chromosome-level genome assembly of the viviparous eelpout Zoarces viviparus.</title>
        <authorList>
            <person name="Fuhrmann N."/>
            <person name="Brasseur M.V."/>
            <person name="Bakowski C.E."/>
            <person name="Podsiadlowski L."/>
            <person name="Prost S."/>
            <person name="Krehenwinkel H."/>
            <person name="Mayer C."/>
        </authorList>
    </citation>
    <scope>NUCLEOTIDE SEQUENCE [LARGE SCALE GENOMIC DNA]</scope>
    <source>
        <strain evidence="1">NO-MEL_2022_Ind0_liver</strain>
    </source>
</reference>
<sequence>MRITGAALLSLSATTTVRTEVRFGAFSSYLSLRNPTEVPEGASTLQSVGHSGSILIRIDYLRPEHSSGSGRGNYNSRKNSV</sequence>
<proteinExistence type="predicted"/>
<evidence type="ECO:0000313" key="2">
    <source>
        <dbReference type="Proteomes" id="UP001488805"/>
    </source>
</evidence>
<gene>
    <name evidence="1" type="ORF">VZT92_003170</name>
</gene>
<accession>A0AAW1G314</accession>
<comment type="caution">
    <text evidence="1">The sequence shown here is derived from an EMBL/GenBank/DDBJ whole genome shotgun (WGS) entry which is preliminary data.</text>
</comment>
<protein>
    <submittedName>
        <fullName evidence="1">Uncharacterized protein</fullName>
    </submittedName>
</protein>
<dbReference type="EMBL" id="JBCEZU010000013">
    <property type="protein sequence ID" value="KAK9540738.1"/>
    <property type="molecule type" value="Genomic_DNA"/>
</dbReference>
<evidence type="ECO:0000313" key="1">
    <source>
        <dbReference type="EMBL" id="KAK9540738.1"/>
    </source>
</evidence>